<evidence type="ECO:0000313" key="2">
    <source>
        <dbReference type="EMBL" id="GFF53276.1"/>
    </source>
</evidence>
<sequence length="190" mass="20778">MDECATDPCQYDCPDNDGTVSSCDLLSSQNMIDSRSNFNWLAELPFSGFRSEDSLSCWFIASMRRFFTRLRMHRAMQAPRKKEPRMLKVTMAAMVPRWFHFFNSADSVGVGVVVEVVVVVAAVVVVAEAAVDADEDGVVVVVVLEVLYVVAEVVVSVAVVVVNDEEVVEVLEAVVDSEVAVASARLVVVT</sequence>
<protein>
    <submittedName>
        <fullName evidence="2">Uncharacterized protein</fullName>
    </submittedName>
</protein>
<name>A0A8H3S896_9EURO</name>
<comment type="caution">
    <text evidence="2">The sequence shown here is derived from an EMBL/GenBank/DDBJ whole genome shotgun (WGS) entry which is preliminary data.</text>
</comment>
<dbReference type="Proteomes" id="UP000465221">
    <property type="component" value="Unassembled WGS sequence"/>
</dbReference>
<dbReference type="EMBL" id="BLKC01000103">
    <property type="protein sequence ID" value="GFF53276.1"/>
    <property type="molecule type" value="Genomic_DNA"/>
</dbReference>
<keyword evidence="1" id="KW-1133">Transmembrane helix</keyword>
<gene>
    <name evidence="2" type="ORF">IFM46972_09739</name>
</gene>
<accession>A0A8H3S896</accession>
<proteinExistence type="predicted"/>
<evidence type="ECO:0000256" key="1">
    <source>
        <dbReference type="SAM" id="Phobius"/>
    </source>
</evidence>
<organism evidence="2 3">
    <name type="scientific">Aspergillus udagawae</name>
    <dbReference type="NCBI Taxonomy" id="91492"/>
    <lineage>
        <taxon>Eukaryota</taxon>
        <taxon>Fungi</taxon>
        <taxon>Dikarya</taxon>
        <taxon>Ascomycota</taxon>
        <taxon>Pezizomycotina</taxon>
        <taxon>Eurotiomycetes</taxon>
        <taxon>Eurotiomycetidae</taxon>
        <taxon>Eurotiales</taxon>
        <taxon>Aspergillaceae</taxon>
        <taxon>Aspergillus</taxon>
        <taxon>Aspergillus subgen. Fumigati</taxon>
    </lineage>
</organism>
<dbReference type="AlphaFoldDB" id="A0A8H3S896"/>
<evidence type="ECO:0000313" key="3">
    <source>
        <dbReference type="Proteomes" id="UP000465221"/>
    </source>
</evidence>
<feature type="transmembrane region" description="Helical" evidence="1">
    <location>
        <begin position="138"/>
        <end position="162"/>
    </location>
</feature>
<keyword evidence="1" id="KW-0812">Transmembrane</keyword>
<reference evidence="2 3" key="1">
    <citation type="submission" date="2020-01" db="EMBL/GenBank/DDBJ databases">
        <title>Draft genome sequence of Aspergillus udagawae IFM 46972.</title>
        <authorList>
            <person name="Takahashi H."/>
            <person name="Yaguchi T."/>
        </authorList>
    </citation>
    <scope>NUCLEOTIDE SEQUENCE [LARGE SCALE GENOMIC DNA]</scope>
    <source>
        <strain evidence="2 3">IFM 46972</strain>
    </source>
</reference>
<keyword evidence="1" id="KW-0472">Membrane</keyword>
<feature type="transmembrane region" description="Helical" evidence="1">
    <location>
        <begin position="108"/>
        <end position="131"/>
    </location>
</feature>